<dbReference type="InterPro" id="IPR013324">
    <property type="entry name" value="RNA_pol_sigma_r3/r4-like"/>
</dbReference>
<dbReference type="GO" id="GO:0006352">
    <property type="term" value="P:DNA-templated transcription initiation"/>
    <property type="evidence" value="ECO:0007669"/>
    <property type="project" value="InterPro"/>
</dbReference>
<dbReference type="InterPro" id="IPR036388">
    <property type="entry name" value="WH-like_DNA-bd_sf"/>
</dbReference>
<keyword evidence="3" id="KW-1185">Reference proteome</keyword>
<dbReference type="RefSeq" id="WP_137699041.1">
    <property type="nucleotide sequence ID" value="NZ_CP061336.1"/>
</dbReference>
<evidence type="ECO:0000313" key="3">
    <source>
        <dbReference type="Proteomes" id="UP000306409"/>
    </source>
</evidence>
<gene>
    <name evidence="2" type="ORF">EHE19_001510</name>
</gene>
<reference evidence="2 3" key="1">
    <citation type="submission" date="2020-09" db="EMBL/GenBank/DDBJ databases">
        <title>Characterization and genome sequencing of Ruminiclostridium sp. nov. MA18.</title>
        <authorList>
            <person name="Rettenmaier R."/>
            <person name="Kowollik M.-L."/>
            <person name="Liebl W."/>
            <person name="Zverlov V."/>
        </authorList>
    </citation>
    <scope>NUCLEOTIDE SEQUENCE [LARGE SCALE GENOMIC DNA]</scope>
    <source>
        <strain evidence="2 3">MA18</strain>
    </source>
</reference>
<dbReference type="GO" id="GO:0003677">
    <property type="term" value="F:DNA binding"/>
    <property type="evidence" value="ECO:0007669"/>
    <property type="project" value="InterPro"/>
</dbReference>
<dbReference type="AlphaFoldDB" id="A0A4U7J707"/>
<dbReference type="SUPFAM" id="SSF88659">
    <property type="entry name" value="Sigma3 and sigma4 domains of RNA polymerase sigma factors"/>
    <property type="match status" value="1"/>
</dbReference>
<organism evidence="2 3">
    <name type="scientific">Ruminiclostridium herbifermentans</name>
    <dbReference type="NCBI Taxonomy" id="2488810"/>
    <lineage>
        <taxon>Bacteria</taxon>
        <taxon>Bacillati</taxon>
        <taxon>Bacillota</taxon>
        <taxon>Clostridia</taxon>
        <taxon>Eubacteriales</taxon>
        <taxon>Oscillospiraceae</taxon>
        <taxon>Ruminiclostridium</taxon>
    </lineage>
</organism>
<dbReference type="InterPro" id="IPR013249">
    <property type="entry name" value="RNA_pol_sigma70_r4_t2"/>
</dbReference>
<evidence type="ECO:0000313" key="2">
    <source>
        <dbReference type="EMBL" id="QNU67250.1"/>
    </source>
</evidence>
<dbReference type="KEGG" id="rher:EHE19_001510"/>
<protein>
    <submittedName>
        <fullName evidence="2">Helix-turn-helix domain-containing protein</fullName>
    </submittedName>
</protein>
<dbReference type="EMBL" id="CP061336">
    <property type="protein sequence ID" value="QNU67250.1"/>
    <property type="molecule type" value="Genomic_DNA"/>
</dbReference>
<evidence type="ECO:0000259" key="1">
    <source>
        <dbReference type="Pfam" id="PF08281"/>
    </source>
</evidence>
<feature type="domain" description="RNA polymerase sigma factor 70 region 4 type 2" evidence="1">
    <location>
        <begin position="98"/>
        <end position="132"/>
    </location>
</feature>
<accession>A0A4U7J707</accession>
<name>A0A4U7J707_9FIRM</name>
<sequence length="145" mass="17413">MSMTKEELTRFTKIESEIEQIKNEIKKLEPEYTKDSVTGSQPTYPYIAHQIKIEGYDYNSYFRKIRRIENRLNTKLNELLDTKDKITEYIYNDITDSELRQILIYKYINGKKTREIAEEMGWTSRTIERRLKKWSDSLSVNVAKK</sequence>
<dbReference type="Pfam" id="PF08281">
    <property type="entry name" value="Sigma70_r4_2"/>
    <property type="match status" value="1"/>
</dbReference>
<dbReference type="Proteomes" id="UP000306409">
    <property type="component" value="Chromosome"/>
</dbReference>
<proteinExistence type="predicted"/>
<dbReference type="GO" id="GO:0016987">
    <property type="term" value="F:sigma factor activity"/>
    <property type="evidence" value="ECO:0007669"/>
    <property type="project" value="InterPro"/>
</dbReference>
<dbReference type="OrthoDB" id="1698141at2"/>
<dbReference type="Gene3D" id="1.10.10.10">
    <property type="entry name" value="Winged helix-like DNA-binding domain superfamily/Winged helix DNA-binding domain"/>
    <property type="match status" value="1"/>
</dbReference>